<name>U1PP02_9EURY</name>
<evidence type="ECO:0000313" key="2">
    <source>
        <dbReference type="Proteomes" id="UP000030710"/>
    </source>
</evidence>
<protein>
    <submittedName>
        <fullName evidence="1">Uncharacterized protein</fullName>
    </submittedName>
</protein>
<gene>
    <name evidence="1" type="ORF">J07HQW2_00450</name>
</gene>
<sequence>MNLLETERNAFAIKLLLQPSSDEGS</sequence>
<reference evidence="1 2" key="1">
    <citation type="journal article" date="2013" name="PLoS ONE">
        <title>Assembly-driven community genomics of a hypersaline microbial ecosystem.</title>
        <authorList>
            <person name="Podell S."/>
            <person name="Ugalde J.A."/>
            <person name="Narasingarao P."/>
            <person name="Banfield J.F."/>
            <person name="Heidelberg K.B."/>
            <person name="Allen E.E."/>
        </authorList>
    </citation>
    <scope>NUCLEOTIDE SEQUENCE [LARGE SCALE GENOMIC DNA]</scope>
    <source>
        <strain evidence="2">J07HQW2</strain>
    </source>
</reference>
<accession>U1PP02</accession>
<feature type="non-terminal residue" evidence="1">
    <location>
        <position position="25"/>
    </location>
</feature>
<dbReference type="AlphaFoldDB" id="U1PP02"/>
<organism evidence="1 2">
    <name type="scientific">Haloquadratum walsbyi J07HQW2</name>
    <dbReference type="NCBI Taxonomy" id="1238425"/>
    <lineage>
        <taxon>Archaea</taxon>
        <taxon>Methanobacteriati</taxon>
        <taxon>Methanobacteriota</taxon>
        <taxon>Stenosarchaea group</taxon>
        <taxon>Halobacteria</taxon>
        <taxon>Halobacteriales</taxon>
        <taxon>Haloferacaceae</taxon>
        <taxon>Haloquadratum</taxon>
    </lineage>
</organism>
<proteinExistence type="predicted"/>
<dbReference type="HOGENOM" id="CLU_3421822_0_0_2"/>
<dbReference type="Proteomes" id="UP000030710">
    <property type="component" value="Unassembled WGS sequence"/>
</dbReference>
<dbReference type="EMBL" id="KE356561">
    <property type="protein sequence ID" value="ERG94016.1"/>
    <property type="molecule type" value="Genomic_DNA"/>
</dbReference>
<evidence type="ECO:0000313" key="1">
    <source>
        <dbReference type="EMBL" id="ERG94016.1"/>
    </source>
</evidence>